<dbReference type="CDD" id="cd00866">
    <property type="entry name" value="PEBP_euk"/>
    <property type="match status" value="1"/>
</dbReference>
<proteinExistence type="predicted"/>
<dbReference type="AlphaFoldDB" id="A0A6J1NR61"/>
<keyword evidence="1" id="KW-0732">Signal</keyword>
<dbReference type="Proteomes" id="UP001652582">
    <property type="component" value="Chromosome 20"/>
</dbReference>
<keyword evidence="2" id="KW-1185">Reference proteome</keyword>
<organism evidence="2 3">
    <name type="scientific">Bicyclus anynana</name>
    <name type="common">Squinting bush brown butterfly</name>
    <dbReference type="NCBI Taxonomy" id="110368"/>
    <lineage>
        <taxon>Eukaryota</taxon>
        <taxon>Metazoa</taxon>
        <taxon>Ecdysozoa</taxon>
        <taxon>Arthropoda</taxon>
        <taxon>Hexapoda</taxon>
        <taxon>Insecta</taxon>
        <taxon>Pterygota</taxon>
        <taxon>Neoptera</taxon>
        <taxon>Endopterygota</taxon>
        <taxon>Lepidoptera</taxon>
        <taxon>Glossata</taxon>
        <taxon>Ditrysia</taxon>
        <taxon>Papilionoidea</taxon>
        <taxon>Nymphalidae</taxon>
        <taxon>Satyrinae</taxon>
        <taxon>Satyrini</taxon>
        <taxon>Mycalesina</taxon>
        <taxon>Bicyclus</taxon>
    </lineage>
</organism>
<protein>
    <submittedName>
        <fullName evidence="3">Protein D1-like</fullName>
    </submittedName>
</protein>
<dbReference type="GeneID" id="112052667"/>
<feature type="signal peptide" evidence="1">
    <location>
        <begin position="1"/>
        <end position="18"/>
    </location>
</feature>
<accession>A0A6J1NR61</accession>
<dbReference type="KEGG" id="bany:112052667"/>
<dbReference type="PANTHER" id="PTHR11362:SF82">
    <property type="entry name" value="PHOSPHATIDYLETHANOLAMINE-BINDING PROTEIN 4"/>
    <property type="match status" value="1"/>
</dbReference>
<dbReference type="RefSeq" id="XP_023947612.2">
    <property type="nucleotide sequence ID" value="XM_024091844.2"/>
</dbReference>
<reference evidence="3" key="1">
    <citation type="submission" date="2025-08" db="UniProtKB">
        <authorList>
            <consortium name="RefSeq"/>
        </authorList>
    </citation>
    <scope>IDENTIFICATION</scope>
</reference>
<dbReference type="Gene3D" id="3.90.280.10">
    <property type="entry name" value="PEBP-like"/>
    <property type="match status" value="1"/>
</dbReference>
<dbReference type="SUPFAM" id="SSF49777">
    <property type="entry name" value="PEBP-like"/>
    <property type="match status" value="1"/>
</dbReference>
<dbReference type="PANTHER" id="PTHR11362">
    <property type="entry name" value="PHOSPHATIDYLETHANOLAMINE-BINDING PROTEIN"/>
    <property type="match status" value="1"/>
</dbReference>
<name>A0A6J1NR61_BICAN</name>
<dbReference type="OrthoDB" id="6700855at2759"/>
<evidence type="ECO:0000313" key="2">
    <source>
        <dbReference type="Proteomes" id="UP001652582"/>
    </source>
</evidence>
<dbReference type="InterPro" id="IPR035810">
    <property type="entry name" value="PEBP_euk"/>
</dbReference>
<gene>
    <name evidence="3" type="primary">LOC112052667</name>
</gene>
<evidence type="ECO:0000256" key="1">
    <source>
        <dbReference type="SAM" id="SignalP"/>
    </source>
</evidence>
<sequence length="261" mass="29073">MKIYFLSVFVILATWVLAENENCDPETIDNDALRLGVAFEQADIVNEILPEAPSTILKISFETAEVVLGNCIYTVRTVVPPKVKYEGDPQCNYTLAFWNLDVPSRVAPVLSSYLMYLAVNINGTSIDMDSGDEIASWINASPTVGSGKHRCLAVVHPQPGYINPMNRTLIDLAVFRLNLNQPELATNFSLGAPVAGNFWQATIFTEEDKYWKLDQTGYCNLDHSEYCQSDHTRCCQSDHPECSELDHTESCASPCSMEDCK</sequence>
<evidence type="ECO:0000313" key="3">
    <source>
        <dbReference type="RefSeq" id="XP_023947612.2"/>
    </source>
</evidence>
<dbReference type="InterPro" id="IPR036610">
    <property type="entry name" value="PEBP-like_sf"/>
</dbReference>
<feature type="chain" id="PRO_5045034793" evidence="1">
    <location>
        <begin position="19"/>
        <end position="261"/>
    </location>
</feature>